<feature type="transmembrane region" description="Helical" evidence="2">
    <location>
        <begin position="525"/>
        <end position="546"/>
    </location>
</feature>
<keyword evidence="2" id="KW-0472">Membrane</keyword>
<feature type="non-terminal residue" evidence="3">
    <location>
        <position position="601"/>
    </location>
</feature>
<dbReference type="AlphaFoldDB" id="A0AAV6FM16"/>
<proteinExistence type="predicted"/>
<organism evidence="3 4">
    <name type="scientific">Alosa alosa</name>
    <name type="common">allis shad</name>
    <dbReference type="NCBI Taxonomy" id="278164"/>
    <lineage>
        <taxon>Eukaryota</taxon>
        <taxon>Metazoa</taxon>
        <taxon>Chordata</taxon>
        <taxon>Craniata</taxon>
        <taxon>Vertebrata</taxon>
        <taxon>Euteleostomi</taxon>
        <taxon>Actinopterygii</taxon>
        <taxon>Neopterygii</taxon>
        <taxon>Teleostei</taxon>
        <taxon>Clupei</taxon>
        <taxon>Clupeiformes</taxon>
        <taxon>Clupeoidei</taxon>
        <taxon>Clupeidae</taxon>
        <taxon>Alosa</taxon>
    </lineage>
</organism>
<evidence type="ECO:0000313" key="4">
    <source>
        <dbReference type="Proteomes" id="UP000823561"/>
    </source>
</evidence>
<keyword evidence="2" id="KW-0812">Transmembrane</keyword>
<feature type="transmembrane region" description="Helical" evidence="2">
    <location>
        <begin position="393"/>
        <end position="417"/>
    </location>
</feature>
<sequence length="601" mass="64409">MVGGEERRLSFRVHAHSQGVHCKVVWGRSAGQDPFAQCTALEVVLVGARWLRGTGLQVCVVDRQTVSALALLHGLAKASALQRSPAHVRHKNVRTQISSREQAPGEVGDLGRGPQRPVVGVVPAPIFGAALKILRHVQKGAPQWAFGVVHGAGPLFGLLRALVARLPLLCVAVAAMDLGVVVGGGPGRLGEGHLRPALGQLARHVPLGRRGEVRLHDVGVAVHHVLPAVALHRVHGLARRPHQRRAVEAVVPVIPILSLPRRQVEVGSLGRVAPGRPRLALGARGLALLLQRLAVAATALATTALLGRGAGLAALRLLLLQPLHHGRVPRQVLHRQVRVDPPDDLHLHITRNRRGRLLVPERPLLGRELAGEGGQLLGLVLLEAQAEELEAELLGLFLAATAAAATGAAAAAVLVFAQSVVLERKAKGALALLGGRRQSLVVLRRRRRVEIPVLLRRPPLQGGGRVVLLVMVDGSLLPVADDVWLAVVLVVGPLPHAPRGGRGHGARVRGRALLRRLQRLQRLRLLLMLLLLMLLLLMLMLMYPLVQVVPLAAAADEGRRDEVGLRRHDEVALGTGVDLALTHQHVQCMPQDLRARRGHTC</sequence>
<gene>
    <name evidence="3" type="ORF">AALO_G00269970</name>
</gene>
<reference evidence="3" key="1">
    <citation type="submission" date="2020-10" db="EMBL/GenBank/DDBJ databases">
        <title>Chromosome-scale genome assembly of the Allis shad, Alosa alosa.</title>
        <authorList>
            <person name="Margot Z."/>
            <person name="Christophe K."/>
            <person name="Cabau C."/>
            <person name="Louis A."/>
            <person name="Berthelot C."/>
            <person name="Parey E."/>
            <person name="Roest Crollius H."/>
            <person name="Montfort J."/>
            <person name="Robinson-Rechavi M."/>
            <person name="Bucao C."/>
            <person name="Bouchez O."/>
            <person name="Gislard M."/>
            <person name="Lluch J."/>
            <person name="Milhes M."/>
            <person name="Lampietro C."/>
            <person name="Lopez Roques C."/>
            <person name="Donnadieu C."/>
            <person name="Braasch I."/>
            <person name="Desvignes T."/>
            <person name="Postlethwait J."/>
            <person name="Bobe J."/>
            <person name="Guiguen Y."/>
        </authorList>
    </citation>
    <scope>NUCLEOTIDE SEQUENCE</scope>
    <source>
        <strain evidence="3">M-15738</strain>
        <tissue evidence="3">Blood</tissue>
    </source>
</reference>
<feature type="region of interest" description="Disordered" evidence="1">
    <location>
        <begin position="91"/>
        <end position="114"/>
    </location>
</feature>
<name>A0AAV6FM16_9TELE</name>
<comment type="caution">
    <text evidence="3">The sequence shown here is derived from an EMBL/GenBank/DDBJ whole genome shotgun (WGS) entry which is preliminary data.</text>
</comment>
<evidence type="ECO:0000256" key="1">
    <source>
        <dbReference type="SAM" id="MobiDB-lite"/>
    </source>
</evidence>
<evidence type="ECO:0000313" key="3">
    <source>
        <dbReference type="EMBL" id="KAG5263908.1"/>
    </source>
</evidence>
<evidence type="ECO:0000256" key="2">
    <source>
        <dbReference type="SAM" id="Phobius"/>
    </source>
</evidence>
<keyword evidence="4" id="KW-1185">Reference proteome</keyword>
<keyword evidence="2" id="KW-1133">Transmembrane helix</keyword>
<accession>A0AAV6FM16</accession>
<dbReference type="Proteomes" id="UP000823561">
    <property type="component" value="Chromosome 21"/>
</dbReference>
<dbReference type="EMBL" id="JADWDJ010000021">
    <property type="protein sequence ID" value="KAG5263908.1"/>
    <property type="molecule type" value="Genomic_DNA"/>
</dbReference>
<protein>
    <submittedName>
        <fullName evidence="3">Uncharacterized protein</fullName>
    </submittedName>
</protein>